<accession>A0A9W9Z879</accession>
<comment type="subcellular location">
    <subcellularLocation>
        <location evidence="1">Membrane</location>
        <topology evidence="1">Multi-pass membrane protein</topology>
    </subcellularLocation>
</comment>
<dbReference type="GO" id="GO:0016020">
    <property type="term" value="C:membrane"/>
    <property type="evidence" value="ECO:0007669"/>
    <property type="project" value="UniProtKB-SubCell"/>
</dbReference>
<name>A0A9W9Z879_9CNID</name>
<evidence type="ECO:0000256" key="2">
    <source>
        <dbReference type="ARBA" id="ARBA00022692"/>
    </source>
</evidence>
<dbReference type="Proteomes" id="UP001163046">
    <property type="component" value="Unassembled WGS sequence"/>
</dbReference>
<evidence type="ECO:0000256" key="4">
    <source>
        <dbReference type="ARBA" id="ARBA00023136"/>
    </source>
</evidence>
<reference evidence="6" key="1">
    <citation type="submission" date="2023-01" db="EMBL/GenBank/DDBJ databases">
        <title>Genome assembly of the deep-sea coral Lophelia pertusa.</title>
        <authorList>
            <person name="Herrera S."/>
            <person name="Cordes E."/>
        </authorList>
    </citation>
    <scope>NUCLEOTIDE SEQUENCE</scope>
    <source>
        <strain evidence="6">USNM1676648</strain>
        <tissue evidence="6">Polyp</tissue>
    </source>
</reference>
<evidence type="ECO:0000256" key="1">
    <source>
        <dbReference type="ARBA" id="ARBA00004141"/>
    </source>
</evidence>
<feature type="transmembrane region" description="Helical" evidence="5">
    <location>
        <begin position="131"/>
        <end position="153"/>
    </location>
</feature>
<keyword evidence="7" id="KW-1185">Reference proteome</keyword>
<dbReference type="InterPro" id="IPR007237">
    <property type="entry name" value="CD20-like"/>
</dbReference>
<evidence type="ECO:0000256" key="5">
    <source>
        <dbReference type="SAM" id="Phobius"/>
    </source>
</evidence>
<organism evidence="6 7">
    <name type="scientific">Desmophyllum pertusum</name>
    <dbReference type="NCBI Taxonomy" id="174260"/>
    <lineage>
        <taxon>Eukaryota</taxon>
        <taxon>Metazoa</taxon>
        <taxon>Cnidaria</taxon>
        <taxon>Anthozoa</taxon>
        <taxon>Hexacorallia</taxon>
        <taxon>Scleractinia</taxon>
        <taxon>Caryophylliina</taxon>
        <taxon>Caryophylliidae</taxon>
        <taxon>Desmophyllum</taxon>
    </lineage>
</organism>
<evidence type="ECO:0000256" key="3">
    <source>
        <dbReference type="ARBA" id="ARBA00022989"/>
    </source>
</evidence>
<dbReference type="AlphaFoldDB" id="A0A9W9Z879"/>
<keyword evidence="2 5" id="KW-0812">Transmembrane</keyword>
<keyword evidence="4 5" id="KW-0472">Membrane</keyword>
<feature type="transmembrane region" description="Helical" evidence="5">
    <location>
        <begin position="12"/>
        <end position="33"/>
    </location>
</feature>
<sequence>MMADNSANVIAIARLLAFTHIIVGLMLFCFGVTDRIVEKFWTGNVGFGIWIGIWMFITGALGIPGTRRERTNSRDAFAGVFMGFSTTSGVFGGAIIICYSISIAENRRETYYGTSSNNNDRGQYSEYKGEMVIAAMILILGIVELVIGTWAAICCCLMKPCTCCVGTPLQQMTSAGYLMVHGPADCVSLTVPEQAGDGRATIQASTSGVQGGQLPMILVPTSGQIGTHMAVPVQTDYGVAPIQTSASGSHGGLPQMILAPTSEVPRGPPLMAVPIAVPVNVDGSVGAIQTLTAAGAQMIRVPTSGVLGGSPQPGGVLMALPMQEGGDVAANQTWPSGTQACQPQMILAPACGAQTQPGGVSMVIPEQADGAVFAVQEPISVSLQGAQPSMILASKSGVIAIQPQMYQADTSAGNVTGYPPQEVALTH</sequence>
<dbReference type="Pfam" id="PF04103">
    <property type="entry name" value="CD20"/>
    <property type="match status" value="1"/>
</dbReference>
<feature type="transmembrane region" description="Helical" evidence="5">
    <location>
        <begin position="45"/>
        <end position="64"/>
    </location>
</feature>
<protein>
    <submittedName>
        <fullName evidence="6">Uncharacterized protein</fullName>
    </submittedName>
</protein>
<evidence type="ECO:0000313" key="6">
    <source>
        <dbReference type="EMBL" id="KAJ7376822.1"/>
    </source>
</evidence>
<feature type="transmembrane region" description="Helical" evidence="5">
    <location>
        <begin position="76"/>
        <end position="99"/>
    </location>
</feature>
<keyword evidence="3 5" id="KW-1133">Transmembrane helix</keyword>
<proteinExistence type="predicted"/>
<dbReference type="EMBL" id="MU826389">
    <property type="protein sequence ID" value="KAJ7376822.1"/>
    <property type="molecule type" value="Genomic_DNA"/>
</dbReference>
<comment type="caution">
    <text evidence="6">The sequence shown here is derived from an EMBL/GenBank/DDBJ whole genome shotgun (WGS) entry which is preliminary data.</text>
</comment>
<gene>
    <name evidence="6" type="ORF">OS493_032288</name>
</gene>
<evidence type="ECO:0000313" key="7">
    <source>
        <dbReference type="Proteomes" id="UP001163046"/>
    </source>
</evidence>